<dbReference type="AlphaFoldDB" id="A0A7X0FDD8"/>
<sequence length="291" mass="31468">MADPAEAAFCAGAALQALDQLVRSEPVWAGAWRQRLALKCAANACRQAGRSEDEAALRDAWLLRKGNDDPGPAGNLFAAWRLLAVHAPVIDGPRLSAVVEKLGLRWDDGLAGLPEAVDELVRNGPAAPFAVAAVMGRVTQAAPSAERLAWWLGDLTLAAKLRWPRPVPLLMSQFFSPALRSAEGRGQRIGPLDDRFGRALCLALGQAVVEACRQAADMSRRADRLQSVVPKLRAKGAGEVVRKLFDDDAVPGTLVTANLSRFAARRLFERLETFEAVRELSGRSSFRLYGL</sequence>
<evidence type="ECO:0000313" key="1">
    <source>
        <dbReference type="EMBL" id="MBB6357677.1"/>
    </source>
</evidence>
<evidence type="ECO:0000313" key="2">
    <source>
        <dbReference type="Proteomes" id="UP000536262"/>
    </source>
</evidence>
<keyword evidence="2" id="KW-1185">Reference proteome</keyword>
<evidence type="ECO:0008006" key="3">
    <source>
        <dbReference type="Google" id="ProtNLM"/>
    </source>
</evidence>
<reference evidence="1 2" key="1">
    <citation type="submission" date="2020-08" db="EMBL/GenBank/DDBJ databases">
        <title>Genomic Encyclopedia of Type Strains, Phase IV (KMG-IV): sequencing the most valuable type-strain genomes for metagenomic binning, comparative biology and taxonomic classification.</title>
        <authorList>
            <person name="Goeker M."/>
        </authorList>
    </citation>
    <scope>NUCLEOTIDE SEQUENCE [LARGE SCALE GENOMIC DNA]</scope>
    <source>
        <strain evidence="1 2">DSM 7051</strain>
    </source>
</reference>
<dbReference type="RefSeq" id="WP_377864078.1">
    <property type="nucleotide sequence ID" value="NZ_BAABEG010000004.1"/>
</dbReference>
<proteinExistence type="predicted"/>
<accession>A0A7X0FDD8</accession>
<protein>
    <recommendedName>
        <fullName evidence="3">DUF1403 family protein</fullName>
    </recommendedName>
</protein>
<dbReference type="EMBL" id="JACHOU010000029">
    <property type="protein sequence ID" value="MBB6357677.1"/>
    <property type="molecule type" value="Genomic_DNA"/>
</dbReference>
<comment type="caution">
    <text evidence="1">The sequence shown here is derived from an EMBL/GenBank/DDBJ whole genome shotgun (WGS) entry which is preliminary data.</text>
</comment>
<name>A0A7X0FDD8_9HYPH</name>
<organism evidence="1 2">
    <name type="scientific">Aminobacter aganoensis</name>
    <dbReference type="NCBI Taxonomy" id="83264"/>
    <lineage>
        <taxon>Bacteria</taxon>
        <taxon>Pseudomonadati</taxon>
        <taxon>Pseudomonadota</taxon>
        <taxon>Alphaproteobacteria</taxon>
        <taxon>Hyphomicrobiales</taxon>
        <taxon>Phyllobacteriaceae</taxon>
        <taxon>Aminobacter</taxon>
    </lineage>
</organism>
<dbReference type="Pfam" id="PF07183">
    <property type="entry name" value="DUF1403"/>
    <property type="match status" value="1"/>
</dbReference>
<dbReference type="InterPro" id="IPR009843">
    <property type="entry name" value="DUF1403"/>
</dbReference>
<dbReference type="Proteomes" id="UP000536262">
    <property type="component" value="Unassembled WGS sequence"/>
</dbReference>
<gene>
    <name evidence="1" type="ORF">GGR00_005501</name>
</gene>